<name>A0A9D2NPV2_9FIRM</name>
<gene>
    <name evidence="2" type="ORF">H9702_03990</name>
</gene>
<proteinExistence type="predicted"/>
<sequence length="234" mass="27651">MDSNMIAIYLIAIICIGGGMFYFLRKYLKLSKLNKAIMEKKYDQILEMTEEPSVRKILSEFTADLYRLNALRSMNEMDRLKTELNQMLEYYGSKEEKRLLELYYHYFLNHKDHAYAKQLLEVIRETEDEPFIQYNEWAYDILAEGRTDLASEMEDAVNDKVYSGFALGTVLYLIGVELDRQGEYEDARAFYQTVTECITKRELYYVLAERRVNELDDLIAENEESDELATEDED</sequence>
<evidence type="ECO:0000256" key="1">
    <source>
        <dbReference type="SAM" id="Phobius"/>
    </source>
</evidence>
<evidence type="ECO:0000313" key="2">
    <source>
        <dbReference type="EMBL" id="HJC36272.1"/>
    </source>
</evidence>
<dbReference type="Proteomes" id="UP000823896">
    <property type="component" value="Unassembled WGS sequence"/>
</dbReference>
<keyword evidence="1" id="KW-1133">Transmembrane helix</keyword>
<reference evidence="2" key="1">
    <citation type="journal article" date="2021" name="PeerJ">
        <title>Extensive microbial diversity within the chicken gut microbiome revealed by metagenomics and culture.</title>
        <authorList>
            <person name="Gilroy R."/>
            <person name="Ravi A."/>
            <person name="Getino M."/>
            <person name="Pursley I."/>
            <person name="Horton D.L."/>
            <person name="Alikhan N.F."/>
            <person name="Baker D."/>
            <person name="Gharbi K."/>
            <person name="Hall N."/>
            <person name="Watson M."/>
            <person name="Adriaenssens E.M."/>
            <person name="Foster-Nyarko E."/>
            <person name="Jarju S."/>
            <person name="Secka A."/>
            <person name="Antonio M."/>
            <person name="Oren A."/>
            <person name="Chaudhuri R.R."/>
            <person name="La Ragione R."/>
            <person name="Hildebrand F."/>
            <person name="Pallen M.J."/>
        </authorList>
    </citation>
    <scope>NUCLEOTIDE SEQUENCE</scope>
    <source>
        <strain evidence="2">CHK187-11901</strain>
    </source>
</reference>
<accession>A0A9D2NPV2</accession>
<dbReference type="EMBL" id="DWWM01000024">
    <property type="protein sequence ID" value="HJC36272.1"/>
    <property type="molecule type" value="Genomic_DNA"/>
</dbReference>
<keyword evidence="1" id="KW-0472">Membrane</keyword>
<protein>
    <submittedName>
        <fullName evidence="2">Uncharacterized protein</fullName>
    </submittedName>
</protein>
<reference evidence="2" key="2">
    <citation type="submission" date="2021-04" db="EMBL/GenBank/DDBJ databases">
        <authorList>
            <person name="Gilroy R."/>
        </authorList>
    </citation>
    <scope>NUCLEOTIDE SEQUENCE</scope>
    <source>
        <strain evidence="2">CHK187-11901</strain>
    </source>
</reference>
<keyword evidence="1" id="KW-0812">Transmembrane</keyword>
<dbReference type="AlphaFoldDB" id="A0A9D2NPV2"/>
<comment type="caution">
    <text evidence="2">The sequence shown here is derived from an EMBL/GenBank/DDBJ whole genome shotgun (WGS) entry which is preliminary data.</text>
</comment>
<evidence type="ECO:0000313" key="3">
    <source>
        <dbReference type="Proteomes" id="UP000823896"/>
    </source>
</evidence>
<organism evidence="2 3">
    <name type="scientific">Candidatus Merdibacter merdavium</name>
    <dbReference type="NCBI Taxonomy" id="2838692"/>
    <lineage>
        <taxon>Bacteria</taxon>
        <taxon>Bacillati</taxon>
        <taxon>Bacillota</taxon>
        <taxon>Erysipelotrichia</taxon>
        <taxon>Erysipelotrichales</taxon>
        <taxon>Erysipelotrichaceae</taxon>
        <taxon>Merdibacter</taxon>
    </lineage>
</organism>
<feature type="transmembrane region" description="Helical" evidence="1">
    <location>
        <begin position="6"/>
        <end position="24"/>
    </location>
</feature>